<feature type="region of interest" description="Disordered" evidence="4">
    <location>
        <begin position="538"/>
        <end position="605"/>
    </location>
</feature>
<gene>
    <name evidence="5" type="ORF">AK812_SmicGene6423</name>
</gene>
<evidence type="ECO:0000256" key="2">
    <source>
        <dbReference type="ARBA" id="ARBA00022676"/>
    </source>
</evidence>
<dbReference type="Gene3D" id="3.90.550.10">
    <property type="entry name" value="Spore Coat Polysaccharide Biosynthesis Protein SpsA, Chain A"/>
    <property type="match status" value="1"/>
</dbReference>
<keyword evidence="3" id="KW-0808">Transferase</keyword>
<reference evidence="5 6" key="1">
    <citation type="submission" date="2016-02" db="EMBL/GenBank/DDBJ databases">
        <title>Genome analysis of coral dinoflagellate symbionts highlights evolutionary adaptations to a symbiotic lifestyle.</title>
        <authorList>
            <person name="Aranda M."/>
            <person name="Li Y."/>
            <person name="Liew Y.J."/>
            <person name="Baumgarten S."/>
            <person name="Simakov O."/>
            <person name="Wilson M."/>
            <person name="Piel J."/>
            <person name="Ashoor H."/>
            <person name="Bougouffa S."/>
            <person name="Bajic V.B."/>
            <person name="Ryu T."/>
            <person name="Ravasi T."/>
            <person name="Bayer T."/>
            <person name="Micklem G."/>
            <person name="Kim H."/>
            <person name="Bhak J."/>
            <person name="Lajeunesse T.C."/>
            <person name="Voolstra C.R."/>
        </authorList>
    </citation>
    <scope>NUCLEOTIDE SEQUENCE [LARGE SCALE GENOMIC DNA]</scope>
    <source>
        <strain evidence="5 6">CCMP2467</strain>
    </source>
</reference>
<keyword evidence="2" id="KW-0328">Glycosyltransferase</keyword>
<dbReference type="Proteomes" id="UP000186817">
    <property type="component" value="Unassembled WGS sequence"/>
</dbReference>
<organism evidence="5 6">
    <name type="scientific">Symbiodinium microadriaticum</name>
    <name type="common">Dinoflagellate</name>
    <name type="synonym">Zooxanthella microadriatica</name>
    <dbReference type="NCBI Taxonomy" id="2951"/>
    <lineage>
        <taxon>Eukaryota</taxon>
        <taxon>Sar</taxon>
        <taxon>Alveolata</taxon>
        <taxon>Dinophyceae</taxon>
        <taxon>Suessiales</taxon>
        <taxon>Symbiodiniaceae</taxon>
        <taxon>Symbiodinium</taxon>
    </lineage>
</organism>
<dbReference type="GO" id="GO:0006487">
    <property type="term" value="P:protein N-linked glycosylation"/>
    <property type="evidence" value="ECO:0007669"/>
    <property type="project" value="TreeGrafter"/>
</dbReference>
<evidence type="ECO:0000256" key="1">
    <source>
        <dbReference type="ARBA" id="ARBA00005664"/>
    </source>
</evidence>
<evidence type="ECO:0000256" key="3">
    <source>
        <dbReference type="ARBA" id="ARBA00022679"/>
    </source>
</evidence>
<dbReference type="OrthoDB" id="407658at2759"/>
<keyword evidence="6" id="KW-1185">Reference proteome</keyword>
<comment type="similarity">
    <text evidence="1">Belongs to the glycosyltransferase 34 family.</text>
</comment>
<dbReference type="InterPro" id="IPR029044">
    <property type="entry name" value="Nucleotide-diphossugar_trans"/>
</dbReference>
<dbReference type="AlphaFoldDB" id="A0A1Q9ERE5"/>
<dbReference type="EMBL" id="LSRX01000087">
    <property type="protein sequence ID" value="OLQ09971.1"/>
    <property type="molecule type" value="Genomic_DNA"/>
</dbReference>
<dbReference type="GO" id="GO:0016757">
    <property type="term" value="F:glycosyltransferase activity"/>
    <property type="evidence" value="ECO:0007669"/>
    <property type="project" value="UniProtKB-KW"/>
</dbReference>
<evidence type="ECO:0000256" key="4">
    <source>
        <dbReference type="SAM" id="MobiDB-lite"/>
    </source>
</evidence>
<dbReference type="PANTHER" id="PTHR31306">
    <property type="entry name" value="ALPHA-1,6-MANNOSYLTRANSFERASE MNN11-RELATED"/>
    <property type="match status" value="1"/>
</dbReference>
<evidence type="ECO:0000313" key="6">
    <source>
        <dbReference type="Proteomes" id="UP000186817"/>
    </source>
</evidence>
<protein>
    <submittedName>
        <fullName evidence="5">Uncharacterized protein</fullName>
    </submittedName>
</protein>
<dbReference type="SUPFAM" id="SSF53448">
    <property type="entry name" value="Nucleotide-diphospho-sugar transferases"/>
    <property type="match status" value="1"/>
</dbReference>
<accession>A0A1Q9ERE5</accession>
<dbReference type="GO" id="GO:0000139">
    <property type="term" value="C:Golgi membrane"/>
    <property type="evidence" value="ECO:0007669"/>
    <property type="project" value="TreeGrafter"/>
</dbReference>
<dbReference type="Pfam" id="PF05637">
    <property type="entry name" value="Glyco_transf_34"/>
    <property type="match status" value="1"/>
</dbReference>
<comment type="caution">
    <text evidence="5">The sequence shown here is derived from an EMBL/GenBank/DDBJ whole genome shotgun (WGS) entry which is preliminary data.</text>
</comment>
<proteinExistence type="inferred from homology"/>
<name>A0A1Q9ERE5_SYMMI</name>
<sequence>MRWLVVLAFQLAGRCDSKRQMGLVTMHSPEIMSYANMTAAGNARYAKRHGYGFHILDHVVDQSRVPHWSKIHAILIHLADYDFLFWIDADAVVYDQAQQLEEVFDIDSYPNAHIWAQDIWPDFPAMQREELMDGATVLFRNSPWTRQFLLEMYHFPECQDYLNWTEQYCLTVAFKHNLLDARSKIVVLPTPRINHHRIPSAAENRSLFVFHYAGRSSMARTRHFKLLHEGFQDVFQQDRYKHFWNFHELFQRHNFGGLASVQLCVFGIGERHQTFLEGILFHFPYLTGFIVVLQGAPGLFSQMKKSDEIGEMFGTRMAAMDIQEFQLGRTRDGKEFVKSFFCDLLLVGVESWRHLPQGAPALVPFVTGGLEPFSGRRGTGFGYSALKDAFFVLLDDGCEGRSQAMSGRGMTASRGTSLDKDDETGEDLAAACQFMDRLHNSLADVIGQAREHSERFLNSDTDLFSPLAAEKRERTGVGSPLIRSEPDTWGSKMLGKVTISRVAVVVAAVDPSGYFSDSTSASSAELLMTVDETSTHCIISDRGGRGGDRPALRSGGARGISKRSEMTEPQKQQTVGSLERREVAAPSAPPTDTERRPRLEQDENPILEWRSDAVVGQQLRGGVVLPCCDLDK</sequence>
<dbReference type="InterPro" id="IPR008630">
    <property type="entry name" value="Glyco_trans_34"/>
</dbReference>
<feature type="compositionally biased region" description="Basic and acidic residues" evidence="4">
    <location>
        <begin position="592"/>
        <end position="601"/>
    </location>
</feature>
<dbReference type="PANTHER" id="PTHR31306:SF4">
    <property type="entry name" value="ALPHA-1,2-GALACTOSYLTRANSFERASE"/>
    <property type="match status" value="1"/>
</dbReference>
<feature type="compositionally biased region" description="Basic and acidic residues" evidence="4">
    <location>
        <begin position="542"/>
        <end position="551"/>
    </location>
</feature>
<evidence type="ECO:0000313" key="5">
    <source>
        <dbReference type="EMBL" id="OLQ09971.1"/>
    </source>
</evidence>